<dbReference type="Proteomes" id="UP000286746">
    <property type="component" value="Unassembled WGS sequence"/>
</dbReference>
<proteinExistence type="predicted"/>
<keyword evidence="3" id="KW-1185">Reference proteome</keyword>
<dbReference type="AlphaFoldDB" id="A0A401W8Z0"/>
<comment type="caution">
    <text evidence="2">The sequence shown here is derived from an EMBL/GenBank/DDBJ whole genome shotgun (WGS) entry which is preliminary data.</text>
</comment>
<evidence type="ECO:0000313" key="3">
    <source>
        <dbReference type="Proteomes" id="UP000286746"/>
    </source>
</evidence>
<evidence type="ECO:0000256" key="1">
    <source>
        <dbReference type="SAM" id="MobiDB-lite"/>
    </source>
</evidence>
<dbReference type="EMBL" id="BHZD01000001">
    <property type="protein sequence ID" value="GCD45774.1"/>
    <property type="molecule type" value="Genomic_DNA"/>
</dbReference>
<evidence type="ECO:0000313" key="2">
    <source>
        <dbReference type="EMBL" id="GCD45774.1"/>
    </source>
</evidence>
<organism evidence="2 3">
    <name type="scientific">Streptomyces paromomycinus</name>
    <name type="common">Streptomyces rimosus subsp. paromomycinus</name>
    <dbReference type="NCBI Taxonomy" id="92743"/>
    <lineage>
        <taxon>Bacteria</taxon>
        <taxon>Bacillati</taxon>
        <taxon>Actinomycetota</taxon>
        <taxon>Actinomycetes</taxon>
        <taxon>Kitasatosporales</taxon>
        <taxon>Streptomycetaceae</taxon>
        <taxon>Streptomyces</taxon>
    </lineage>
</organism>
<reference evidence="2 3" key="1">
    <citation type="submission" date="2018-11" db="EMBL/GenBank/DDBJ databases">
        <title>Whole genome sequence of Streptomyces paromomycinus NBRC 15454(T).</title>
        <authorList>
            <person name="Komaki H."/>
            <person name="Tamura T."/>
        </authorList>
    </citation>
    <scope>NUCLEOTIDE SEQUENCE [LARGE SCALE GENOMIC DNA]</scope>
    <source>
        <strain evidence="2 3">NBRC 15454</strain>
    </source>
</reference>
<gene>
    <name evidence="2" type="ORF">GKJPGBOP_05513</name>
</gene>
<feature type="region of interest" description="Disordered" evidence="1">
    <location>
        <begin position="34"/>
        <end position="73"/>
    </location>
</feature>
<name>A0A401W8Z0_STREY</name>
<protein>
    <submittedName>
        <fullName evidence="2">Uncharacterized protein</fullName>
    </submittedName>
</protein>
<accession>A0A401W8Z0</accession>
<sequence length="73" mass="7876">METSWLFEQLLAQRRASGGPPTEEIALANDIPVTEARTTPDRPAIAASETAAPSLTWPLEQGRRLSPDAETTS</sequence>